<dbReference type="RefSeq" id="XP_025377703.1">
    <property type="nucleotide sequence ID" value="XM_025517893.1"/>
</dbReference>
<dbReference type="InParanoid" id="A0A316YRV5"/>
<evidence type="ECO:0000256" key="1">
    <source>
        <dbReference type="SAM" id="SignalP"/>
    </source>
</evidence>
<evidence type="ECO:0000313" key="2">
    <source>
        <dbReference type="EMBL" id="PWN90505.1"/>
    </source>
</evidence>
<protein>
    <submittedName>
        <fullName evidence="2">Uncharacterized protein</fullName>
    </submittedName>
</protein>
<keyword evidence="3" id="KW-1185">Reference proteome</keyword>
<keyword evidence="1" id="KW-0732">Signal</keyword>
<organism evidence="2 3">
    <name type="scientific">Acaromyces ingoldii</name>
    <dbReference type="NCBI Taxonomy" id="215250"/>
    <lineage>
        <taxon>Eukaryota</taxon>
        <taxon>Fungi</taxon>
        <taxon>Dikarya</taxon>
        <taxon>Basidiomycota</taxon>
        <taxon>Ustilaginomycotina</taxon>
        <taxon>Exobasidiomycetes</taxon>
        <taxon>Exobasidiales</taxon>
        <taxon>Cryptobasidiaceae</taxon>
        <taxon>Acaromyces</taxon>
    </lineage>
</organism>
<feature type="chain" id="PRO_5016248893" evidence="1">
    <location>
        <begin position="26"/>
        <end position="134"/>
    </location>
</feature>
<evidence type="ECO:0000313" key="3">
    <source>
        <dbReference type="Proteomes" id="UP000245768"/>
    </source>
</evidence>
<accession>A0A316YRV5</accession>
<reference evidence="2 3" key="1">
    <citation type="journal article" date="2018" name="Mol. Biol. Evol.">
        <title>Broad Genomic Sampling Reveals a Smut Pathogenic Ancestry of the Fungal Clade Ustilaginomycotina.</title>
        <authorList>
            <person name="Kijpornyongpan T."/>
            <person name="Mondo S.J."/>
            <person name="Barry K."/>
            <person name="Sandor L."/>
            <person name="Lee J."/>
            <person name="Lipzen A."/>
            <person name="Pangilinan J."/>
            <person name="LaButti K."/>
            <person name="Hainaut M."/>
            <person name="Henrissat B."/>
            <person name="Grigoriev I.V."/>
            <person name="Spatafora J.W."/>
            <person name="Aime M.C."/>
        </authorList>
    </citation>
    <scope>NUCLEOTIDE SEQUENCE [LARGE SCALE GENOMIC DNA]</scope>
    <source>
        <strain evidence="2 3">MCA 4198</strain>
    </source>
</reference>
<dbReference type="AlphaFoldDB" id="A0A316YRV5"/>
<dbReference type="Proteomes" id="UP000245768">
    <property type="component" value="Unassembled WGS sequence"/>
</dbReference>
<proteinExistence type="predicted"/>
<sequence length="134" mass="15253">MQIRMRLLAFAVAASALFHIRSTQAEEQERFPHVRYHYKVLTKRIKDPMLIVGIKVGEAVAHQQKFSDKDWNEARGLFTHSIVQGMGLLDFNRKDWPGALCVIDGSVKFSSDSCRSDKVALEFFPVGHDMTSDK</sequence>
<feature type="signal peptide" evidence="1">
    <location>
        <begin position="1"/>
        <end position="25"/>
    </location>
</feature>
<dbReference type="EMBL" id="KZ819636">
    <property type="protein sequence ID" value="PWN90505.1"/>
    <property type="molecule type" value="Genomic_DNA"/>
</dbReference>
<name>A0A316YRV5_9BASI</name>
<gene>
    <name evidence="2" type="ORF">FA10DRAFT_114953</name>
</gene>
<dbReference type="GeneID" id="37039809"/>